<dbReference type="GO" id="GO:0016567">
    <property type="term" value="P:protein ubiquitination"/>
    <property type="evidence" value="ECO:0007669"/>
    <property type="project" value="InterPro"/>
</dbReference>
<evidence type="ECO:0000256" key="8">
    <source>
        <dbReference type="ARBA" id="ARBA00022786"/>
    </source>
</evidence>
<evidence type="ECO:0000256" key="2">
    <source>
        <dbReference type="ARBA" id="ARBA00004906"/>
    </source>
</evidence>
<dbReference type="Gene3D" id="3.30.40.10">
    <property type="entry name" value="Zinc/RING finger domain, C3HC4 (zinc finger)"/>
    <property type="match status" value="1"/>
</dbReference>
<feature type="domain" description="RWD" evidence="13">
    <location>
        <begin position="18"/>
        <end position="144"/>
    </location>
</feature>
<dbReference type="PANTHER" id="PTHR11685">
    <property type="entry name" value="RBR FAMILY RING FINGER AND IBR DOMAIN-CONTAINING"/>
    <property type="match status" value="1"/>
</dbReference>
<dbReference type="InterPro" id="IPR031127">
    <property type="entry name" value="E3_UB_ligase_RBR"/>
</dbReference>
<dbReference type="SMART" id="SM00184">
    <property type="entry name" value="RING"/>
    <property type="match status" value="2"/>
</dbReference>
<feature type="domain" description="RING-type" evidence="14">
    <location>
        <begin position="275"/>
        <end position="516"/>
    </location>
</feature>
<dbReference type="CDD" id="cd23820">
    <property type="entry name" value="RWD_RNF14"/>
    <property type="match status" value="1"/>
</dbReference>
<reference evidence="15" key="2">
    <citation type="submission" date="2017-10" db="EMBL/GenBank/DDBJ databases">
        <title>Ladona fulva Genome sequencing and assembly.</title>
        <authorList>
            <person name="Murali S."/>
            <person name="Richards S."/>
            <person name="Bandaranaike D."/>
            <person name="Bellair M."/>
            <person name="Blankenburg K."/>
            <person name="Chao H."/>
            <person name="Dinh H."/>
            <person name="Doddapaneni H."/>
            <person name="Dugan-Rocha S."/>
            <person name="Elkadiri S."/>
            <person name="Gnanaolivu R."/>
            <person name="Hernandez B."/>
            <person name="Skinner E."/>
            <person name="Javaid M."/>
            <person name="Lee S."/>
            <person name="Li M."/>
            <person name="Ming W."/>
            <person name="Munidasa M."/>
            <person name="Muniz J."/>
            <person name="Nguyen L."/>
            <person name="Hughes D."/>
            <person name="Osuji N."/>
            <person name="Pu L.-L."/>
            <person name="Puazo M."/>
            <person name="Qu C."/>
            <person name="Quiroz J."/>
            <person name="Raj R."/>
            <person name="Weissenberger G."/>
            <person name="Xin Y."/>
            <person name="Zou X."/>
            <person name="Han Y."/>
            <person name="Worley K."/>
            <person name="Muzny D."/>
            <person name="Gibbs R."/>
        </authorList>
    </citation>
    <scope>NUCLEOTIDE SEQUENCE</scope>
    <source>
        <strain evidence="15">Sampled in the wild</strain>
    </source>
</reference>
<evidence type="ECO:0000256" key="9">
    <source>
        <dbReference type="ARBA" id="ARBA00022833"/>
    </source>
</evidence>
<dbReference type="Gene3D" id="2.20.25.20">
    <property type="match status" value="1"/>
</dbReference>
<evidence type="ECO:0000259" key="12">
    <source>
        <dbReference type="PROSITE" id="PS50089"/>
    </source>
</evidence>
<dbReference type="InterPro" id="IPR044066">
    <property type="entry name" value="TRIAD_supradom"/>
</dbReference>
<dbReference type="FunFam" id="3.30.40.10:FF:000137">
    <property type="entry name" value="RanBP-type and C3HC4-type zinc finger-containing protein 1"/>
    <property type="match status" value="1"/>
</dbReference>
<dbReference type="Gene3D" id="3.10.110.10">
    <property type="entry name" value="Ubiquitin Conjugating Enzyme"/>
    <property type="match status" value="1"/>
</dbReference>
<dbReference type="InterPro" id="IPR006575">
    <property type="entry name" value="RWD_dom"/>
</dbReference>
<evidence type="ECO:0000259" key="14">
    <source>
        <dbReference type="PROSITE" id="PS51873"/>
    </source>
</evidence>
<evidence type="ECO:0000256" key="5">
    <source>
        <dbReference type="ARBA" id="ARBA00022723"/>
    </source>
</evidence>
<feature type="domain" description="RING-type" evidence="12">
    <location>
        <begin position="279"/>
        <end position="328"/>
    </location>
</feature>
<evidence type="ECO:0000256" key="1">
    <source>
        <dbReference type="ARBA" id="ARBA00001798"/>
    </source>
</evidence>
<dbReference type="Pfam" id="PF05773">
    <property type="entry name" value="RWD"/>
    <property type="match status" value="1"/>
</dbReference>
<dbReference type="Proteomes" id="UP000792457">
    <property type="component" value="Unassembled WGS sequence"/>
</dbReference>
<keyword evidence="4" id="KW-0808">Transferase</keyword>
<keyword evidence="5" id="KW-0479">Metal-binding</keyword>
<dbReference type="CDD" id="cd16628">
    <property type="entry name" value="RING-HC_RBR_RNF14"/>
    <property type="match status" value="1"/>
</dbReference>
<organism evidence="15 16">
    <name type="scientific">Ladona fulva</name>
    <name type="common">Scarce chaser dragonfly</name>
    <name type="synonym">Libellula fulva</name>
    <dbReference type="NCBI Taxonomy" id="123851"/>
    <lineage>
        <taxon>Eukaryota</taxon>
        <taxon>Metazoa</taxon>
        <taxon>Ecdysozoa</taxon>
        <taxon>Arthropoda</taxon>
        <taxon>Hexapoda</taxon>
        <taxon>Insecta</taxon>
        <taxon>Pterygota</taxon>
        <taxon>Palaeoptera</taxon>
        <taxon>Odonata</taxon>
        <taxon>Epiprocta</taxon>
        <taxon>Anisoptera</taxon>
        <taxon>Libelluloidea</taxon>
        <taxon>Libellulidae</taxon>
        <taxon>Ladona</taxon>
    </lineage>
</organism>
<dbReference type="Pfam" id="PF26200">
    <property type="entry name" value="Rcat_RNF216"/>
    <property type="match status" value="1"/>
</dbReference>
<evidence type="ECO:0000256" key="10">
    <source>
        <dbReference type="ARBA" id="ARBA00044508"/>
    </source>
</evidence>
<dbReference type="InterPro" id="IPR001841">
    <property type="entry name" value="Znf_RING"/>
</dbReference>
<sequence>MPITVIKINMNNLECQKDELSALQSIYTEDEFSIFEEEGYVGGKFSSVLELPSPFVIAHKEIKDGAVADREFKVEFLPPIVLQFTLPDDYPSVSPPSFNLCCSWLNRKLLSQLCVKLDELWRENEGMEILFLWFQFLKEESLNHLNINGKLDISKTHFHHCDYLGTCDRKASLDMKANPSNAEQQEIVKQLKLPGKSHCPSINSADFKDDTVVCNISKEIIGNSSLLESESQKKMPSNKVVLDPRAVMEINPATTIVTLLREYDEKQKNLLFNKKLITCEICFQQKLGQHCAMFDTCGHIFCRECITEYFAVQIKDGNVRGLNCPEPKCDKQASLSLVKELVSPELFAKYDSVLLSSTLDTLTDIAYCPRTFCQYPVTIDPEEKMAHCPNCEYNFCIYCRMVYHGVEPCKFRSVSQKKLAEQYKNADEGEQAHLEKKYGKKQLQLLLESYLSESWIVDNSQNCPTCNAAIEKSYGCNKMVCWKCNTYFCWLCKSRLSRLDPYLHFRSINSPCYNLLFEGVDDQVDDDVWMEEYVPFL</sequence>
<comment type="catalytic activity">
    <reaction evidence="1">
        <text>[E2 ubiquitin-conjugating enzyme]-S-ubiquitinyl-L-cysteine + [acceptor protein]-L-lysine = [E2 ubiquitin-conjugating enzyme]-L-cysteine + [acceptor protein]-N(6)-ubiquitinyl-L-lysine.</text>
        <dbReference type="EC" id="2.3.2.31"/>
    </reaction>
</comment>
<dbReference type="InterPro" id="IPR047548">
    <property type="entry name" value="Rcat_RBR_RNF14"/>
</dbReference>
<dbReference type="InterPro" id="IPR031128">
    <property type="entry name" value="RNF14_RING-HC_Zfn"/>
</dbReference>
<dbReference type="InterPro" id="IPR016135">
    <property type="entry name" value="UBQ-conjugating_enzyme/RWD"/>
</dbReference>
<proteinExistence type="inferred from homology"/>
<dbReference type="SMART" id="SM00591">
    <property type="entry name" value="RWD"/>
    <property type="match status" value="1"/>
</dbReference>
<dbReference type="CDD" id="cd20354">
    <property type="entry name" value="Rcat_RBR_RNF14"/>
    <property type="match status" value="1"/>
</dbReference>
<dbReference type="EC" id="2.3.2.31" evidence="3"/>
<evidence type="ECO:0000256" key="7">
    <source>
        <dbReference type="ARBA" id="ARBA00022771"/>
    </source>
</evidence>
<dbReference type="InterPro" id="IPR002867">
    <property type="entry name" value="IBR_dom"/>
</dbReference>
<evidence type="ECO:0000256" key="4">
    <source>
        <dbReference type="ARBA" id="ARBA00022679"/>
    </source>
</evidence>
<dbReference type="Pfam" id="PF01485">
    <property type="entry name" value="IBR"/>
    <property type="match status" value="1"/>
</dbReference>
<keyword evidence="16" id="KW-1185">Reference proteome</keyword>
<comment type="caution">
    <text evidence="15">The sequence shown here is derived from an EMBL/GenBank/DDBJ whole genome shotgun (WGS) entry which is preliminary data.</text>
</comment>
<dbReference type="SUPFAM" id="SSF54495">
    <property type="entry name" value="UBC-like"/>
    <property type="match status" value="1"/>
</dbReference>
<accession>A0A8K0K3X0</accession>
<keyword evidence="7 11" id="KW-0863">Zinc-finger</keyword>
<dbReference type="InterPro" id="IPR013083">
    <property type="entry name" value="Znf_RING/FYVE/PHD"/>
</dbReference>
<dbReference type="GO" id="GO:0061630">
    <property type="term" value="F:ubiquitin protein ligase activity"/>
    <property type="evidence" value="ECO:0007669"/>
    <property type="project" value="UniProtKB-EC"/>
</dbReference>
<dbReference type="PROSITE" id="PS50908">
    <property type="entry name" value="RWD"/>
    <property type="match status" value="1"/>
</dbReference>
<dbReference type="OrthoDB" id="69641at2759"/>
<evidence type="ECO:0000259" key="13">
    <source>
        <dbReference type="PROSITE" id="PS50908"/>
    </source>
</evidence>
<evidence type="ECO:0000256" key="11">
    <source>
        <dbReference type="PROSITE-ProRule" id="PRU00175"/>
    </source>
</evidence>
<name>A0A8K0K3X0_LADFU</name>
<comment type="pathway">
    <text evidence="2">Protein modification; protein ubiquitination.</text>
</comment>
<dbReference type="PROSITE" id="PS50089">
    <property type="entry name" value="ZF_RING_2"/>
    <property type="match status" value="1"/>
</dbReference>
<evidence type="ECO:0000256" key="6">
    <source>
        <dbReference type="ARBA" id="ARBA00022737"/>
    </source>
</evidence>
<evidence type="ECO:0000256" key="3">
    <source>
        <dbReference type="ARBA" id="ARBA00012251"/>
    </source>
</evidence>
<dbReference type="PROSITE" id="PS00518">
    <property type="entry name" value="ZF_RING_1"/>
    <property type="match status" value="1"/>
</dbReference>
<dbReference type="AlphaFoldDB" id="A0A8K0K3X0"/>
<gene>
    <name evidence="15" type="ORF">J437_LFUL004086</name>
</gene>
<dbReference type="InterPro" id="IPR017907">
    <property type="entry name" value="Znf_RING_CS"/>
</dbReference>
<keyword evidence="9" id="KW-0862">Zinc</keyword>
<dbReference type="GO" id="GO:0008270">
    <property type="term" value="F:zinc ion binding"/>
    <property type="evidence" value="ECO:0007669"/>
    <property type="project" value="UniProtKB-KW"/>
</dbReference>
<evidence type="ECO:0000313" key="15">
    <source>
        <dbReference type="EMBL" id="KAG8226845.1"/>
    </source>
</evidence>
<protein>
    <recommendedName>
        <fullName evidence="3">RBR-type E3 ubiquitin transferase</fullName>
        <ecNumber evidence="3">2.3.2.31</ecNumber>
    </recommendedName>
</protein>
<keyword evidence="6" id="KW-0677">Repeat</keyword>
<dbReference type="CDD" id="cd20341">
    <property type="entry name" value="BRcat_RBR_RNF14"/>
    <property type="match status" value="1"/>
</dbReference>
<dbReference type="SMART" id="SM00647">
    <property type="entry name" value="IBR"/>
    <property type="match status" value="2"/>
</dbReference>
<dbReference type="PROSITE" id="PS51873">
    <property type="entry name" value="TRIAD"/>
    <property type="match status" value="1"/>
</dbReference>
<dbReference type="EMBL" id="KZ308299">
    <property type="protein sequence ID" value="KAG8226845.1"/>
    <property type="molecule type" value="Genomic_DNA"/>
</dbReference>
<dbReference type="Gene3D" id="1.20.120.1750">
    <property type="match status" value="1"/>
</dbReference>
<evidence type="ECO:0000313" key="16">
    <source>
        <dbReference type="Proteomes" id="UP000792457"/>
    </source>
</evidence>
<keyword evidence="8" id="KW-0833">Ubl conjugation pathway</keyword>
<comment type="similarity">
    <text evidence="10">Belongs to the RBR family. RNF14 subfamily.</text>
</comment>
<dbReference type="SUPFAM" id="SSF57850">
    <property type="entry name" value="RING/U-box"/>
    <property type="match status" value="3"/>
</dbReference>
<reference evidence="15" key="1">
    <citation type="submission" date="2013-04" db="EMBL/GenBank/DDBJ databases">
        <authorList>
            <person name="Qu J."/>
            <person name="Murali S.C."/>
            <person name="Bandaranaike D."/>
            <person name="Bellair M."/>
            <person name="Blankenburg K."/>
            <person name="Chao H."/>
            <person name="Dinh H."/>
            <person name="Doddapaneni H."/>
            <person name="Downs B."/>
            <person name="Dugan-Rocha S."/>
            <person name="Elkadiri S."/>
            <person name="Gnanaolivu R.D."/>
            <person name="Hernandez B."/>
            <person name="Javaid M."/>
            <person name="Jayaseelan J.C."/>
            <person name="Lee S."/>
            <person name="Li M."/>
            <person name="Ming W."/>
            <person name="Munidasa M."/>
            <person name="Muniz J."/>
            <person name="Nguyen L."/>
            <person name="Ongeri F."/>
            <person name="Osuji N."/>
            <person name="Pu L.-L."/>
            <person name="Puazo M."/>
            <person name="Qu C."/>
            <person name="Quiroz J."/>
            <person name="Raj R."/>
            <person name="Weissenberger G."/>
            <person name="Xin Y."/>
            <person name="Zou X."/>
            <person name="Han Y."/>
            <person name="Richards S."/>
            <person name="Worley K."/>
            <person name="Muzny D."/>
            <person name="Gibbs R."/>
        </authorList>
    </citation>
    <scope>NUCLEOTIDE SEQUENCE</scope>
    <source>
        <strain evidence="15">Sampled in the wild</strain>
    </source>
</reference>